<feature type="coiled-coil region" evidence="1">
    <location>
        <begin position="151"/>
        <end position="248"/>
    </location>
</feature>
<keyword evidence="1" id="KW-0175">Coiled coil</keyword>
<name>A0ABY5U0R0_9MOLU</name>
<dbReference type="InterPro" id="IPR005046">
    <property type="entry name" value="DUF285"/>
</dbReference>
<dbReference type="InterPro" id="IPR011889">
    <property type="entry name" value="Liste_lipo_26"/>
</dbReference>
<feature type="chain" id="PRO_5047508937" evidence="2">
    <location>
        <begin position="20"/>
        <end position="958"/>
    </location>
</feature>
<dbReference type="Proteomes" id="UP001059819">
    <property type="component" value="Chromosome"/>
</dbReference>
<feature type="coiled-coil region" evidence="1">
    <location>
        <begin position="45"/>
        <end position="86"/>
    </location>
</feature>
<organism evidence="3 4">
    <name type="scientific">Mycoplasma cottewii</name>
    <dbReference type="NCBI Taxonomy" id="51364"/>
    <lineage>
        <taxon>Bacteria</taxon>
        <taxon>Bacillati</taxon>
        <taxon>Mycoplasmatota</taxon>
        <taxon>Mollicutes</taxon>
        <taxon>Mycoplasmataceae</taxon>
        <taxon>Mycoplasma</taxon>
    </lineage>
</organism>
<dbReference type="NCBIfam" id="TIGR02167">
    <property type="entry name" value="Liste_lipo_26"/>
    <property type="match status" value="1"/>
</dbReference>
<sequence>MKKLICLITSFLSISAATSSWLLSKSSNSNPIINNNQTQTAQTLIDSLNNQINYIKTKIKEIKEKIPSLEDSIRKEKQRKQDLETRQGNHSRAIREIETFEKIITETINSIEIPQNIRESKDDLYTRIVSILDFYKDWNKNVHDQNNPNNIDKLLERLSKLKKQLEQKQEEIKLKTEIKNVLERINSELPELIESTKKEINELDVSINESQEIIAKLEKGKKELESEAQANEDKIEDLEDKLTKTQRFIYDIANKIWEEKFKDNLLESESFAQISKEFEDEINKMLEKKVTLNVVNEQTNPVANTKDTNNTTPQKLKFKISDVLFEFDLGIVWPNRNKPAVYEGHSKNNCIEIGYFKNKGGNWQIERFDRNTQKVPSKLPRFIINLDDAFNGNKSSEISGIEKWNTSNVIDMWRTFAHTPNFNQDISDWDTSNVTLTQSMFWNAKKFNQNLNNWNMSKVTTSQFMFYGAVEFNGNVSNWDMSQVTNMKEMFFGANNFNQDLSSWIIDKAVNNSQYKDLLTGTKIENDQTKWPRAMRKENAEFNGNVSVSEAIVKNILQRVWNDNFANRQIPALRKYTDVFPDYASKVQSFLKNTHIKGLNLRLSEQQENERFPLLNNQPENRNKTFNVDLLFHNNWVKHTFKLKIGDIDETRSIAEYNRDQTECIVIGFDGSPRGFIQVKQMPTTVRKVPKLLPPQITRLQRMFYQNVNRSIENIDQWDTRNIDDITEVFKEAKNFNQNINSWNTSKVEHFKGAFEQAENFNQPLSNWNVANGHEFSKMFSKAIRFSQPLNNWRFSTTKTFKMDSMFSHTKARTAFNQDLDQWNVENLTSADRMFEESFFNGSVHTWKTNNLKNLDFMFFRAGGFNRRVNEWNVTNIQTFKYVFHKCSSFNQPLYKWDLTLAAGSGESTASFKNRVEGMLDGTFLVSRGRACWYPKGMVQHGVYHYFNTDECPPEPQD</sequence>
<protein>
    <submittedName>
        <fullName evidence="3">BspA family leucine-rich repeat surface protein</fullName>
    </submittedName>
</protein>
<evidence type="ECO:0000313" key="4">
    <source>
        <dbReference type="Proteomes" id="UP001059819"/>
    </source>
</evidence>
<keyword evidence="4" id="KW-1185">Reference proteome</keyword>
<gene>
    <name evidence="3" type="ORF">NX779_02005</name>
</gene>
<evidence type="ECO:0000256" key="2">
    <source>
        <dbReference type="SAM" id="SignalP"/>
    </source>
</evidence>
<keyword evidence="2" id="KW-0732">Signal</keyword>
<dbReference type="EMBL" id="CP103424">
    <property type="protein sequence ID" value="UWD35391.1"/>
    <property type="molecule type" value="Genomic_DNA"/>
</dbReference>
<accession>A0ABY5U0R0</accession>
<dbReference type="Pfam" id="PF03382">
    <property type="entry name" value="DUF285"/>
    <property type="match status" value="2"/>
</dbReference>
<dbReference type="SUPFAM" id="SSF141571">
    <property type="entry name" value="Pentapeptide repeat-like"/>
    <property type="match status" value="1"/>
</dbReference>
<reference evidence="3" key="1">
    <citation type="submission" date="2022-08" db="EMBL/GenBank/DDBJ databases">
        <title>Complete genome sequence of Mycoplasma cottewii type strain VIS.</title>
        <authorList>
            <person name="Spergser J."/>
        </authorList>
    </citation>
    <scope>NUCLEOTIDE SEQUENCE</scope>
    <source>
        <strain evidence="3">VIS</strain>
    </source>
</reference>
<feature type="signal peptide" evidence="2">
    <location>
        <begin position="1"/>
        <end position="19"/>
    </location>
</feature>
<evidence type="ECO:0000256" key="1">
    <source>
        <dbReference type="SAM" id="Coils"/>
    </source>
</evidence>
<evidence type="ECO:0000313" key="3">
    <source>
        <dbReference type="EMBL" id="UWD35391.1"/>
    </source>
</evidence>
<proteinExistence type="predicted"/>
<dbReference type="RefSeq" id="WP_259430533.1">
    <property type="nucleotide sequence ID" value="NZ_CP103424.1"/>
</dbReference>